<dbReference type="InterPro" id="IPR001365">
    <property type="entry name" value="A_deaminase_dom"/>
</dbReference>
<dbReference type="PANTHER" id="PTHR11409">
    <property type="entry name" value="ADENOSINE DEAMINASE"/>
    <property type="match status" value="1"/>
</dbReference>
<dbReference type="EMBL" id="KI286885">
    <property type="protein sequence ID" value="ESA10636.1"/>
    <property type="molecule type" value="Genomic_DNA"/>
</dbReference>
<sequence>MVEPTPFILTQYGSLENLEKYCRDMPKIELHAHINGSISPETLQQLVERKKEKKPHLAQFTIPKRKLDVINEFFYDDRFFSIFNVVYQLTDDDESIGYITESVILDFKKDGVQYLELRTTPRSDKNGMMTKESYVGIVLSVIQKFSYSEHGIIVKLILSIDRRNTLEEAMETVNLAIKYKNRGVVGVDLCGDPSKGHIDNVKPAFIEAKKHGLKVTLHFGEIEENIPEHASMLELSPDRLGHATHLDPESKDYISSKNIPVEMCMTSNVLSNTVKNYREHHIRDFLITGYKFCICTDDKGVFFSDLSTEYAIAASTFSLDPKSLFELSFQSIDCIFDNDETKLQLRKIWNDWYSSSKNSLLTNVND</sequence>
<protein>
    <recommendedName>
        <fullName evidence="9">Adenosine deaminase domain-containing protein</fullName>
    </recommendedName>
</protein>
<evidence type="ECO:0000256" key="8">
    <source>
        <dbReference type="ARBA" id="ARBA00048787"/>
    </source>
</evidence>
<evidence type="ECO:0000313" key="10">
    <source>
        <dbReference type="EMBL" id="ESA10636.1"/>
    </source>
</evidence>
<gene>
    <name evidence="10" type="ORF">GLOINDRAFT_84649</name>
</gene>
<keyword evidence="5" id="KW-0378">Hydrolase</keyword>
<evidence type="ECO:0000256" key="3">
    <source>
        <dbReference type="ARBA" id="ARBA00011245"/>
    </source>
</evidence>
<evidence type="ECO:0000256" key="2">
    <source>
        <dbReference type="ARBA" id="ARBA00006676"/>
    </source>
</evidence>
<dbReference type="GO" id="GO:0006154">
    <property type="term" value="P:adenosine catabolic process"/>
    <property type="evidence" value="ECO:0007669"/>
    <property type="project" value="TreeGrafter"/>
</dbReference>
<dbReference type="GO" id="GO:0046872">
    <property type="term" value="F:metal ion binding"/>
    <property type="evidence" value="ECO:0007669"/>
    <property type="project" value="UniProtKB-KW"/>
</dbReference>
<evidence type="ECO:0000256" key="1">
    <source>
        <dbReference type="ARBA" id="ARBA00001947"/>
    </source>
</evidence>
<dbReference type="VEuPathDB" id="FungiDB:RhiirFUN_015447"/>
<evidence type="ECO:0000256" key="7">
    <source>
        <dbReference type="ARBA" id="ARBA00023080"/>
    </source>
</evidence>
<comment type="catalytic activity">
    <reaction evidence="8">
        <text>N(6)-methyl-AMP + H2O + H(+) = IMP + methylamine</text>
        <dbReference type="Rhea" id="RHEA:16001"/>
        <dbReference type="ChEBI" id="CHEBI:15377"/>
        <dbReference type="ChEBI" id="CHEBI:15378"/>
        <dbReference type="ChEBI" id="CHEBI:58053"/>
        <dbReference type="ChEBI" id="CHEBI:59338"/>
        <dbReference type="ChEBI" id="CHEBI:144842"/>
    </reaction>
    <physiologicalReaction direction="left-to-right" evidence="8">
        <dbReference type="Rhea" id="RHEA:16002"/>
    </physiologicalReaction>
</comment>
<proteinExistence type="inferred from homology"/>
<dbReference type="AlphaFoldDB" id="U9U4U3"/>
<accession>U9U4U3</accession>
<dbReference type="CDD" id="cd00443">
    <property type="entry name" value="ADA_AMPD"/>
    <property type="match status" value="1"/>
</dbReference>
<dbReference type="HOGENOM" id="CLU_039228_3_0_1"/>
<evidence type="ECO:0000259" key="9">
    <source>
        <dbReference type="Pfam" id="PF00962"/>
    </source>
</evidence>
<evidence type="ECO:0000256" key="6">
    <source>
        <dbReference type="ARBA" id="ARBA00022833"/>
    </source>
</evidence>
<dbReference type="InterPro" id="IPR006330">
    <property type="entry name" value="Ado/ade_deaminase"/>
</dbReference>
<comment type="cofactor">
    <cofactor evidence="1">
        <name>Zn(2+)</name>
        <dbReference type="ChEBI" id="CHEBI:29105"/>
    </cofactor>
</comment>
<dbReference type="Pfam" id="PF00962">
    <property type="entry name" value="A_deaminase"/>
    <property type="match status" value="1"/>
</dbReference>
<dbReference type="GO" id="GO:0009117">
    <property type="term" value="P:nucleotide metabolic process"/>
    <property type="evidence" value="ECO:0007669"/>
    <property type="project" value="UniProtKB-KW"/>
</dbReference>
<dbReference type="Gene3D" id="3.20.20.140">
    <property type="entry name" value="Metal-dependent hydrolases"/>
    <property type="match status" value="1"/>
</dbReference>
<dbReference type="FunFam" id="3.20.20.140:FF:000033">
    <property type="entry name" value="Adenosine deaminase-like protein"/>
    <property type="match status" value="1"/>
</dbReference>
<keyword evidence="4" id="KW-0479">Metal-binding</keyword>
<dbReference type="GO" id="GO:0004000">
    <property type="term" value="F:adenosine deaminase activity"/>
    <property type="evidence" value="ECO:0007669"/>
    <property type="project" value="TreeGrafter"/>
</dbReference>
<dbReference type="GO" id="GO:0046103">
    <property type="term" value="P:inosine biosynthetic process"/>
    <property type="evidence" value="ECO:0007669"/>
    <property type="project" value="TreeGrafter"/>
</dbReference>
<comment type="similarity">
    <text evidence="2">Belongs to the metallo-dependent hydrolases superfamily. Adenosine and AMP deaminases family.</text>
</comment>
<feature type="domain" description="Adenosine deaminase" evidence="9">
    <location>
        <begin position="26"/>
        <end position="346"/>
    </location>
</feature>
<evidence type="ECO:0000256" key="5">
    <source>
        <dbReference type="ARBA" id="ARBA00022801"/>
    </source>
</evidence>
<reference evidence="10" key="1">
    <citation type="submission" date="2013-07" db="EMBL/GenBank/DDBJ databases">
        <title>The genome of an arbuscular mycorrhizal fungus provides insights into the evolution of the oldest plant symbiosis.</title>
        <authorList>
            <consortium name="DOE Joint Genome Institute"/>
            <person name="Tisserant E."/>
            <person name="Malbreil M."/>
            <person name="Kuo A."/>
            <person name="Kohler A."/>
            <person name="Symeonidi A."/>
            <person name="Balestrini R."/>
            <person name="Charron P."/>
            <person name="Duensing N."/>
            <person name="Frei-dit-Frey N."/>
            <person name="Gianinazzi-Pearson V."/>
            <person name="Gilbert B."/>
            <person name="Handa Y."/>
            <person name="Hijri M."/>
            <person name="Kaul R."/>
            <person name="Kawaguchi M."/>
            <person name="Krajinski F."/>
            <person name="Lammers P."/>
            <person name="Lapierre D."/>
            <person name="Masclaux F.G."/>
            <person name="Murat C."/>
            <person name="Morin E."/>
            <person name="Ndikumana S."/>
            <person name="Pagni M."/>
            <person name="Petitpierre D."/>
            <person name="Requena N."/>
            <person name="Rosikiewicz P."/>
            <person name="Riley R."/>
            <person name="Saito K."/>
            <person name="San Clemente H."/>
            <person name="Shapiro H."/>
            <person name="van Tuinen D."/>
            <person name="Becard G."/>
            <person name="Bonfante P."/>
            <person name="Paszkowski U."/>
            <person name="Shachar-Hill Y."/>
            <person name="Young J.P."/>
            <person name="Sanders I.R."/>
            <person name="Henrissat B."/>
            <person name="Rensing S.A."/>
            <person name="Grigoriev I.V."/>
            <person name="Corradi N."/>
            <person name="Roux C."/>
            <person name="Martin F."/>
        </authorList>
    </citation>
    <scope>NUCLEOTIDE SEQUENCE</scope>
    <source>
        <strain evidence="10">DAOM 197198</strain>
    </source>
</reference>
<dbReference type="SUPFAM" id="SSF51556">
    <property type="entry name" value="Metallo-dependent hydrolases"/>
    <property type="match status" value="1"/>
</dbReference>
<keyword evidence="7" id="KW-0546">Nucleotide metabolism</keyword>
<name>U9U4U3_RHIID</name>
<dbReference type="PANTHER" id="PTHR11409:SF42">
    <property type="entry name" value="ADENOSINE DEAMINASE-LIKE PROTEIN"/>
    <property type="match status" value="1"/>
</dbReference>
<organism evidence="10">
    <name type="scientific">Rhizophagus irregularis (strain DAOM 181602 / DAOM 197198 / MUCL 43194)</name>
    <name type="common">Arbuscular mycorrhizal fungus</name>
    <name type="synonym">Glomus intraradices</name>
    <dbReference type="NCBI Taxonomy" id="747089"/>
    <lineage>
        <taxon>Eukaryota</taxon>
        <taxon>Fungi</taxon>
        <taxon>Fungi incertae sedis</taxon>
        <taxon>Mucoromycota</taxon>
        <taxon>Glomeromycotina</taxon>
        <taxon>Glomeromycetes</taxon>
        <taxon>Glomerales</taxon>
        <taxon>Glomeraceae</taxon>
        <taxon>Rhizophagus</taxon>
    </lineage>
</organism>
<dbReference type="eggNOG" id="KOG1097">
    <property type="taxonomic scope" value="Eukaryota"/>
</dbReference>
<comment type="subunit">
    <text evidence="3">Monomer.</text>
</comment>
<dbReference type="InterPro" id="IPR032466">
    <property type="entry name" value="Metal_Hydrolase"/>
</dbReference>
<keyword evidence="6" id="KW-0862">Zinc</keyword>
<evidence type="ECO:0000256" key="4">
    <source>
        <dbReference type="ARBA" id="ARBA00022723"/>
    </source>
</evidence>